<keyword evidence="2" id="KW-0812">Transmembrane</keyword>
<keyword evidence="4" id="KW-1185">Reference proteome</keyword>
<feature type="region of interest" description="Disordered" evidence="1">
    <location>
        <begin position="38"/>
        <end position="77"/>
    </location>
</feature>
<evidence type="ECO:0000256" key="2">
    <source>
        <dbReference type="SAM" id="Phobius"/>
    </source>
</evidence>
<evidence type="ECO:0008006" key="5">
    <source>
        <dbReference type="Google" id="ProtNLM"/>
    </source>
</evidence>
<keyword evidence="2" id="KW-0472">Membrane</keyword>
<proteinExistence type="predicted"/>
<accession>A0ABY4HED3</accession>
<organism evidence="3 4">
    <name type="scientific">Halobacillus amylolyticus</name>
    <dbReference type="NCBI Taxonomy" id="2932259"/>
    <lineage>
        <taxon>Bacteria</taxon>
        <taxon>Bacillati</taxon>
        <taxon>Bacillota</taxon>
        <taxon>Bacilli</taxon>
        <taxon>Bacillales</taxon>
        <taxon>Bacillaceae</taxon>
        <taxon>Halobacillus</taxon>
    </lineage>
</organism>
<keyword evidence="2" id="KW-1133">Transmembrane helix</keyword>
<dbReference type="RefSeq" id="WP_245034293.1">
    <property type="nucleotide sequence ID" value="NZ_CP095075.1"/>
</dbReference>
<feature type="transmembrane region" description="Helical" evidence="2">
    <location>
        <begin position="6"/>
        <end position="24"/>
    </location>
</feature>
<evidence type="ECO:0000256" key="1">
    <source>
        <dbReference type="SAM" id="MobiDB-lite"/>
    </source>
</evidence>
<feature type="compositionally biased region" description="Gly residues" evidence="1">
    <location>
        <begin position="68"/>
        <end position="77"/>
    </location>
</feature>
<evidence type="ECO:0000313" key="3">
    <source>
        <dbReference type="EMBL" id="UOR13022.1"/>
    </source>
</evidence>
<reference evidence="3" key="1">
    <citation type="submission" date="2022-04" db="EMBL/GenBank/DDBJ databases">
        <title>Halobacillus sp. isolated from saltern.</title>
        <authorList>
            <person name="Won M."/>
            <person name="Lee C.-M."/>
            <person name="Woen H.-Y."/>
            <person name="Kwon S.-W."/>
        </authorList>
    </citation>
    <scope>NUCLEOTIDE SEQUENCE</scope>
    <source>
        <strain evidence="3">SSHM10-5</strain>
    </source>
</reference>
<evidence type="ECO:0000313" key="4">
    <source>
        <dbReference type="Proteomes" id="UP000830326"/>
    </source>
</evidence>
<name>A0ABY4HED3_9BACI</name>
<sequence length="77" mass="8362">MSTSVWILLGIVALFALPILFGMVRDYLGFNSNKFYGDEANKNKVGSRGETYEKSSLRAEVTRNQVNGGSGDNGGDQ</sequence>
<feature type="compositionally biased region" description="Basic and acidic residues" evidence="1">
    <location>
        <begin position="50"/>
        <end position="61"/>
    </location>
</feature>
<gene>
    <name evidence="3" type="ORF">MUO15_05855</name>
</gene>
<protein>
    <recommendedName>
        <fullName evidence="5">DUF3951 domain-containing protein</fullName>
    </recommendedName>
</protein>
<dbReference type="EMBL" id="CP095075">
    <property type="protein sequence ID" value="UOR13022.1"/>
    <property type="molecule type" value="Genomic_DNA"/>
</dbReference>
<dbReference type="Proteomes" id="UP000830326">
    <property type="component" value="Chromosome"/>
</dbReference>